<keyword evidence="7" id="KW-1185">Reference proteome</keyword>
<keyword evidence="4" id="KW-0560">Oxidoreductase</keyword>
<evidence type="ECO:0000256" key="1">
    <source>
        <dbReference type="ARBA" id="ARBA00001974"/>
    </source>
</evidence>
<evidence type="ECO:0000313" key="6">
    <source>
        <dbReference type="EMBL" id="SEL43104.1"/>
    </source>
</evidence>
<gene>
    <name evidence="6" type="ORF">SAMN05421740_105184</name>
</gene>
<dbReference type="PANTHER" id="PTHR43004">
    <property type="entry name" value="TRK SYSTEM POTASSIUM UPTAKE PROTEIN"/>
    <property type="match status" value="1"/>
</dbReference>
<dbReference type="Proteomes" id="UP000198916">
    <property type="component" value="Unassembled WGS sequence"/>
</dbReference>
<keyword evidence="2" id="KW-0285">Flavoprotein</keyword>
<dbReference type="PRINTS" id="PR00420">
    <property type="entry name" value="RNGMNOXGNASE"/>
</dbReference>
<dbReference type="Gene3D" id="3.50.50.60">
    <property type="entry name" value="FAD/NAD(P)-binding domain"/>
    <property type="match status" value="1"/>
</dbReference>
<dbReference type="EMBL" id="FNZR01000005">
    <property type="protein sequence ID" value="SEL43104.1"/>
    <property type="molecule type" value="Genomic_DNA"/>
</dbReference>
<dbReference type="RefSeq" id="WP_090606283.1">
    <property type="nucleotide sequence ID" value="NZ_FNZR01000005.1"/>
</dbReference>
<organism evidence="6 7">
    <name type="scientific">Parapedobacter koreensis</name>
    <dbReference type="NCBI Taxonomy" id="332977"/>
    <lineage>
        <taxon>Bacteria</taxon>
        <taxon>Pseudomonadati</taxon>
        <taxon>Bacteroidota</taxon>
        <taxon>Sphingobacteriia</taxon>
        <taxon>Sphingobacteriales</taxon>
        <taxon>Sphingobacteriaceae</taxon>
        <taxon>Parapedobacter</taxon>
    </lineage>
</organism>
<dbReference type="InterPro" id="IPR050641">
    <property type="entry name" value="RIFMO-like"/>
</dbReference>
<dbReference type="GO" id="GO:0071949">
    <property type="term" value="F:FAD binding"/>
    <property type="evidence" value="ECO:0007669"/>
    <property type="project" value="InterPro"/>
</dbReference>
<dbReference type="InterPro" id="IPR038220">
    <property type="entry name" value="PHOX_C_sf"/>
</dbReference>
<dbReference type="GO" id="GO:0016709">
    <property type="term" value="F:oxidoreductase activity, acting on paired donors, with incorporation or reduction of molecular oxygen, NAD(P)H as one donor, and incorporation of one atom of oxygen"/>
    <property type="evidence" value="ECO:0007669"/>
    <property type="project" value="UniProtKB-ARBA"/>
</dbReference>
<proteinExistence type="predicted"/>
<dbReference type="STRING" id="332977.SAMN05421740_105184"/>
<dbReference type="PANTHER" id="PTHR43004:SF19">
    <property type="entry name" value="BINDING MONOOXYGENASE, PUTATIVE (JCVI)-RELATED"/>
    <property type="match status" value="1"/>
</dbReference>
<dbReference type="AlphaFoldDB" id="A0A1H7Q607"/>
<dbReference type="InterPro" id="IPR036188">
    <property type="entry name" value="FAD/NAD-bd_sf"/>
</dbReference>
<feature type="domain" description="FAD-binding" evidence="5">
    <location>
        <begin position="7"/>
        <end position="347"/>
    </location>
</feature>
<evidence type="ECO:0000259" key="5">
    <source>
        <dbReference type="Pfam" id="PF01494"/>
    </source>
</evidence>
<evidence type="ECO:0000313" key="7">
    <source>
        <dbReference type="Proteomes" id="UP000198916"/>
    </source>
</evidence>
<evidence type="ECO:0000256" key="4">
    <source>
        <dbReference type="ARBA" id="ARBA00023002"/>
    </source>
</evidence>
<evidence type="ECO:0000256" key="3">
    <source>
        <dbReference type="ARBA" id="ARBA00022827"/>
    </source>
</evidence>
<dbReference type="SUPFAM" id="SSF51905">
    <property type="entry name" value="FAD/NAD(P)-binding domain"/>
    <property type="match status" value="1"/>
</dbReference>
<accession>A0A1H7Q607</accession>
<dbReference type="Gene3D" id="3.40.30.20">
    <property type="match status" value="1"/>
</dbReference>
<comment type="cofactor">
    <cofactor evidence="1">
        <name>FAD</name>
        <dbReference type="ChEBI" id="CHEBI:57692"/>
    </cofactor>
</comment>
<dbReference type="Pfam" id="PF01494">
    <property type="entry name" value="FAD_binding_3"/>
    <property type="match status" value="1"/>
</dbReference>
<sequence>MDSVKYTDVLIVGAGPSGLMMAAQLLRFGIQPVIIDAKPGPDRMSKAIAVHARSLELLRQMGLADQLLAQGAPCYGLQLQGQKTTLGKLDFSQMDSPNTAFPFIHIIGQDKTEKLLIDRLTEKACPVRWETRLVSLQQDDNMASVELMHQNTIQKWECKWVIGADGTNSTVRDSIGVSFEGRSYNGYFFLADVQIDGPYKRFVHFFLSKKGFLGIFPYGVSGQYRLFGRLPKNREKQSLCDIQYADIKPAIDEVIGFELPVSKSFWINRFLLHKRMAEQFARQRCFLIGDAAHIHSPIGGQGMNSGMQDAANLAWKLAGVINGRMDRLVLHSYEQERVPVARATLRATSRAFAIISAMPPWLAPLRDALLSLGLYYINKKTARLGRFFDRIAQLDIHYRKAPLAIHHATGRGVQAGDRLPFLPIFDEKTKSRTDLHRWCEKPGFVLLLLGTISQHQLHVIGQWVRQKYPREMHLYYLPYSAKNNGVFSAFDVKADGTKIILVRPDMHIGYVNDMLNVSLIDTYMEGILGWKNFGHLSKNH</sequence>
<protein>
    <submittedName>
        <fullName evidence="6">2-polyprenyl-6-methoxyphenol hydroxylase</fullName>
    </submittedName>
</protein>
<keyword evidence="3" id="KW-0274">FAD</keyword>
<dbReference type="InterPro" id="IPR002938">
    <property type="entry name" value="FAD-bd"/>
</dbReference>
<dbReference type="Gene3D" id="3.30.70.2450">
    <property type="match status" value="1"/>
</dbReference>
<dbReference type="OrthoDB" id="9766816at2"/>
<reference evidence="7" key="1">
    <citation type="submission" date="2016-10" db="EMBL/GenBank/DDBJ databases">
        <authorList>
            <person name="Varghese N."/>
            <person name="Submissions S."/>
        </authorList>
    </citation>
    <scope>NUCLEOTIDE SEQUENCE [LARGE SCALE GENOMIC DNA]</scope>
    <source>
        <strain evidence="7">Jip14</strain>
    </source>
</reference>
<evidence type="ECO:0000256" key="2">
    <source>
        <dbReference type="ARBA" id="ARBA00022630"/>
    </source>
</evidence>
<name>A0A1H7Q607_9SPHI</name>